<protein>
    <submittedName>
        <fullName evidence="1">Uncharacterized protein</fullName>
    </submittedName>
</protein>
<dbReference type="RefSeq" id="WP_311676039.1">
    <property type="nucleotide sequence ID" value="NZ_JAVREQ010000038.1"/>
</dbReference>
<accession>A0ABU2P1X8</accession>
<evidence type="ECO:0000313" key="2">
    <source>
        <dbReference type="Proteomes" id="UP001183414"/>
    </source>
</evidence>
<reference evidence="2" key="1">
    <citation type="submission" date="2023-07" db="EMBL/GenBank/DDBJ databases">
        <title>30 novel species of actinomycetes from the DSMZ collection.</title>
        <authorList>
            <person name="Nouioui I."/>
        </authorList>
    </citation>
    <scope>NUCLEOTIDE SEQUENCE [LARGE SCALE GENOMIC DNA]</scope>
    <source>
        <strain evidence="2">DSM 42041</strain>
    </source>
</reference>
<comment type="caution">
    <text evidence="1">The sequence shown here is derived from an EMBL/GenBank/DDBJ whole genome shotgun (WGS) entry which is preliminary data.</text>
</comment>
<gene>
    <name evidence="1" type="ORF">RM572_27190</name>
</gene>
<sequence length="175" mass="18406">MNDTVAVALITSVSTLTAAGLTGVVSARVTGRQLRHQRELAREERAEQRAAAHRDLCREACERFLAEADRAYRTLDAAWTAAPGAAPDAEAGFAARRAVDEAFVRLQVAGPDAVAARGAEVVAAIGEEFRRVARGEPSGRTDALRSRAAVTDAFARTARHVLAPAPGHASPALEG</sequence>
<proteinExistence type="predicted"/>
<evidence type="ECO:0000313" key="1">
    <source>
        <dbReference type="EMBL" id="MDT0382448.1"/>
    </source>
</evidence>
<dbReference type="EMBL" id="JAVREQ010000038">
    <property type="protein sequence ID" value="MDT0382448.1"/>
    <property type="molecule type" value="Genomic_DNA"/>
</dbReference>
<name>A0ABU2P1X8_9ACTN</name>
<dbReference type="Proteomes" id="UP001183414">
    <property type="component" value="Unassembled WGS sequence"/>
</dbReference>
<organism evidence="1 2">
    <name type="scientific">Streptomyces hazeniae</name>
    <dbReference type="NCBI Taxonomy" id="3075538"/>
    <lineage>
        <taxon>Bacteria</taxon>
        <taxon>Bacillati</taxon>
        <taxon>Actinomycetota</taxon>
        <taxon>Actinomycetes</taxon>
        <taxon>Kitasatosporales</taxon>
        <taxon>Streptomycetaceae</taxon>
        <taxon>Streptomyces</taxon>
    </lineage>
</organism>
<keyword evidence="2" id="KW-1185">Reference proteome</keyword>